<dbReference type="EMBL" id="CAUWAG010000013">
    <property type="protein sequence ID" value="CAJ2509748.1"/>
    <property type="molecule type" value="Genomic_DNA"/>
</dbReference>
<gene>
    <name evidence="1" type="ORF">KHLLAP_LOCUS10216</name>
</gene>
<dbReference type="AlphaFoldDB" id="A0AAI8VSD5"/>
<dbReference type="PANTHER" id="PTHR42034">
    <property type="entry name" value="CHROMOSOME 7, WHOLE GENOME SHOTGUN SEQUENCE-RELATED"/>
    <property type="match status" value="1"/>
</dbReference>
<comment type="caution">
    <text evidence="1">The sequence shown here is derived from an EMBL/GenBank/DDBJ whole genome shotgun (WGS) entry which is preliminary data.</text>
</comment>
<name>A0AAI8VSD5_9PEZI</name>
<protein>
    <submittedName>
        <fullName evidence="1">Uu.00g056480.m01.CDS01</fullName>
    </submittedName>
</protein>
<keyword evidence="2" id="KW-1185">Reference proteome</keyword>
<organism evidence="1 2">
    <name type="scientific">Anthostomella pinea</name>
    <dbReference type="NCBI Taxonomy" id="933095"/>
    <lineage>
        <taxon>Eukaryota</taxon>
        <taxon>Fungi</taxon>
        <taxon>Dikarya</taxon>
        <taxon>Ascomycota</taxon>
        <taxon>Pezizomycotina</taxon>
        <taxon>Sordariomycetes</taxon>
        <taxon>Xylariomycetidae</taxon>
        <taxon>Xylariales</taxon>
        <taxon>Xylariaceae</taxon>
        <taxon>Anthostomella</taxon>
    </lineage>
</organism>
<dbReference type="Gene3D" id="3.30.559.10">
    <property type="entry name" value="Chloramphenicol acetyltransferase-like domain"/>
    <property type="match status" value="1"/>
</dbReference>
<reference evidence="1" key="1">
    <citation type="submission" date="2023-10" db="EMBL/GenBank/DDBJ databases">
        <authorList>
            <person name="Hackl T."/>
        </authorList>
    </citation>
    <scope>NUCLEOTIDE SEQUENCE</scope>
</reference>
<proteinExistence type="predicted"/>
<dbReference type="PANTHER" id="PTHR42034:SF1">
    <property type="entry name" value="CONDENSATION DOMAIN-CONTAINING PROTEIN"/>
    <property type="match status" value="1"/>
</dbReference>
<evidence type="ECO:0000313" key="2">
    <source>
        <dbReference type="Proteomes" id="UP001295740"/>
    </source>
</evidence>
<dbReference type="InterPro" id="IPR023213">
    <property type="entry name" value="CAT-like_dom_sf"/>
</dbReference>
<dbReference type="SUPFAM" id="SSF52777">
    <property type="entry name" value="CoA-dependent acyltransferases"/>
    <property type="match status" value="1"/>
</dbReference>
<sequence>MTNIHPSWKQVGDHFEQEYGFQEQLYANIAVPPGQRGLFLGGSYVSFKYTGAEKDVTPLFRQAWVQMRHRYPAIAASATKRGKVYKSPNKKELEEWLEHTFKVSPEKTSAELFRDMRKTTHVTLNYLPECNELFMQSEHLHLDGGGVMCLWDDFFQAVVAPKEVVFGDEVPRLPPRSDDLLDLKEKTPGRGQEVAMSMLAPLDVGEGEAICMPVDVTRAPSRCFTAEYKFDLRTSTAILQACKNRQVTVTAAWHAAMAIATRNVQAGVTGRPGTKFAGFTNFNLRGYFPKSADSYTGTVGNHYTILPFVVEPEAYSFDETARRLTAFYRRGLNGQPDIWAALQPMIETVFPDVTAPLTDTTPAVSSLGNISQFIRTKYGSEWEIRDVWAADTVTGPWIDCFLWAWRDKLVICSSYNTGFYTPGDVEGFNEKIAYELMQGLGLYDQPPISRLI</sequence>
<evidence type="ECO:0000313" key="1">
    <source>
        <dbReference type="EMBL" id="CAJ2509748.1"/>
    </source>
</evidence>
<dbReference type="Gene3D" id="3.30.559.30">
    <property type="entry name" value="Nonribosomal peptide synthetase, condensation domain"/>
    <property type="match status" value="1"/>
</dbReference>
<accession>A0AAI8VSD5</accession>
<dbReference type="Proteomes" id="UP001295740">
    <property type="component" value="Unassembled WGS sequence"/>
</dbReference>